<dbReference type="Proteomes" id="UP000720189">
    <property type="component" value="Unassembled WGS sequence"/>
</dbReference>
<name>A0A9P9G066_FUSRE</name>
<feature type="compositionally biased region" description="Basic and acidic residues" evidence="1">
    <location>
        <begin position="185"/>
        <end position="220"/>
    </location>
</feature>
<proteinExistence type="predicted"/>
<reference evidence="2" key="1">
    <citation type="journal article" date="2021" name="Nat. Commun.">
        <title>Genetic determinants of endophytism in the Arabidopsis root mycobiome.</title>
        <authorList>
            <person name="Mesny F."/>
            <person name="Miyauchi S."/>
            <person name="Thiergart T."/>
            <person name="Pickel B."/>
            <person name="Atanasova L."/>
            <person name="Karlsson M."/>
            <person name="Huettel B."/>
            <person name="Barry K.W."/>
            <person name="Haridas S."/>
            <person name="Chen C."/>
            <person name="Bauer D."/>
            <person name="Andreopoulos W."/>
            <person name="Pangilinan J."/>
            <person name="LaButti K."/>
            <person name="Riley R."/>
            <person name="Lipzen A."/>
            <person name="Clum A."/>
            <person name="Drula E."/>
            <person name="Henrissat B."/>
            <person name="Kohler A."/>
            <person name="Grigoriev I.V."/>
            <person name="Martin F.M."/>
            <person name="Hacquard S."/>
        </authorList>
    </citation>
    <scope>NUCLEOTIDE SEQUENCE</scope>
    <source>
        <strain evidence="2">MPI-CAGE-AT-0023</strain>
    </source>
</reference>
<dbReference type="OrthoDB" id="5154214at2759"/>
<evidence type="ECO:0000313" key="2">
    <source>
        <dbReference type="EMBL" id="KAH7227145.1"/>
    </source>
</evidence>
<dbReference type="AlphaFoldDB" id="A0A9P9G066"/>
<dbReference type="EMBL" id="JAGMUX010000025">
    <property type="protein sequence ID" value="KAH7227145.1"/>
    <property type="molecule type" value="Genomic_DNA"/>
</dbReference>
<gene>
    <name evidence="2" type="ORF">BKA55DRAFT_545763</name>
</gene>
<protein>
    <submittedName>
        <fullName evidence="2">Uncharacterized protein</fullName>
    </submittedName>
</protein>
<accession>A0A9P9G066</accession>
<keyword evidence="3" id="KW-1185">Reference proteome</keyword>
<comment type="caution">
    <text evidence="2">The sequence shown here is derived from an EMBL/GenBank/DDBJ whole genome shotgun (WGS) entry which is preliminary data.</text>
</comment>
<organism evidence="2 3">
    <name type="scientific">Fusarium redolens</name>
    <dbReference type="NCBI Taxonomy" id="48865"/>
    <lineage>
        <taxon>Eukaryota</taxon>
        <taxon>Fungi</taxon>
        <taxon>Dikarya</taxon>
        <taxon>Ascomycota</taxon>
        <taxon>Pezizomycotina</taxon>
        <taxon>Sordariomycetes</taxon>
        <taxon>Hypocreomycetidae</taxon>
        <taxon>Hypocreales</taxon>
        <taxon>Nectriaceae</taxon>
        <taxon>Fusarium</taxon>
        <taxon>Fusarium redolens species complex</taxon>
    </lineage>
</organism>
<evidence type="ECO:0000256" key="1">
    <source>
        <dbReference type="SAM" id="MobiDB-lite"/>
    </source>
</evidence>
<sequence>MQCPDKKLELLIPEREGTGAVEKPGGLFKFTLGVSEGIPSQPLLLDELASPKVGNEATGLQYDITLTRGLSKATQAFFKRAIEWIAGCQFSWWPLSEPEEPVKLGYTRIHFMSSTQPSQRDQRLYDDIPTPLAESVFPRIIKSPYSVLGSRWTGSSGEAVLLRDLTPMRLLHLWEADKIVQQQRHQPERRRPGEARGTESGDKGSKDSGDLSELRGDSQHPSKSQPVLFVSADVTPNESVASTVTLGETGEVTFRNLRMAFHALPSRG</sequence>
<dbReference type="GeneID" id="70220797"/>
<evidence type="ECO:0000313" key="3">
    <source>
        <dbReference type="Proteomes" id="UP000720189"/>
    </source>
</evidence>
<dbReference type="RefSeq" id="XP_046042576.1">
    <property type="nucleotide sequence ID" value="XM_046190843.1"/>
</dbReference>
<feature type="region of interest" description="Disordered" evidence="1">
    <location>
        <begin position="181"/>
        <end position="231"/>
    </location>
</feature>